<dbReference type="InterPro" id="IPR010930">
    <property type="entry name" value="Flg_bb/hook_C_dom"/>
</dbReference>
<keyword evidence="6" id="KW-0975">Bacterial flagellum</keyword>
<dbReference type="Pfam" id="PF22638">
    <property type="entry name" value="FlgK_D1"/>
    <property type="match status" value="1"/>
</dbReference>
<dbReference type="NCBIfam" id="TIGR02492">
    <property type="entry name" value="flgK_ends"/>
    <property type="match status" value="1"/>
</dbReference>
<evidence type="ECO:0000259" key="8">
    <source>
        <dbReference type="Pfam" id="PF22638"/>
    </source>
</evidence>
<evidence type="ECO:0000256" key="1">
    <source>
        <dbReference type="ARBA" id="ARBA00004365"/>
    </source>
</evidence>
<dbReference type="GO" id="GO:0044780">
    <property type="term" value="P:bacterial-type flagellum assembly"/>
    <property type="evidence" value="ECO:0007669"/>
    <property type="project" value="InterPro"/>
</dbReference>
<dbReference type="OrthoDB" id="7181295at2"/>
<evidence type="ECO:0000256" key="2">
    <source>
        <dbReference type="ARBA" id="ARBA00004613"/>
    </source>
</evidence>
<evidence type="ECO:0000313" key="9">
    <source>
        <dbReference type="EMBL" id="SOH95108.1"/>
    </source>
</evidence>
<proteinExistence type="inferred from homology"/>
<dbReference type="AlphaFoldDB" id="A0A2C9CV25"/>
<gene>
    <name evidence="9" type="ORF">SAMN06273572_107129</name>
</gene>
<evidence type="ECO:0000259" key="7">
    <source>
        <dbReference type="Pfam" id="PF06429"/>
    </source>
</evidence>
<organism evidence="9 10">
    <name type="scientific">Pontivivens marinum</name>
    <dbReference type="NCBI Taxonomy" id="1690039"/>
    <lineage>
        <taxon>Bacteria</taxon>
        <taxon>Pseudomonadati</taxon>
        <taxon>Pseudomonadota</taxon>
        <taxon>Alphaproteobacteria</taxon>
        <taxon>Rhodobacterales</taxon>
        <taxon>Paracoccaceae</taxon>
        <taxon>Pontivivens</taxon>
    </lineage>
</organism>
<dbReference type="InterPro" id="IPR053927">
    <property type="entry name" value="FlgK_helical"/>
</dbReference>
<name>A0A2C9CV25_9RHOB</name>
<comment type="similarity">
    <text evidence="3">Belongs to the flagella basal body rod proteins family.</text>
</comment>
<dbReference type="InterPro" id="IPR002371">
    <property type="entry name" value="FlgK"/>
</dbReference>
<dbReference type="Pfam" id="PF06429">
    <property type="entry name" value="Flg_bbr_C"/>
    <property type="match status" value="1"/>
</dbReference>
<protein>
    <recommendedName>
        <fullName evidence="4">Flagellar hook-associated protein 1</fullName>
    </recommendedName>
</protein>
<dbReference type="GO" id="GO:0005198">
    <property type="term" value="F:structural molecule activity"/>
    <property type="evidence" value="ECO:0007669"/>
    <property type="project" value="InterPro"/>
</dbReference>
<dbReference type="Proteomes" id="UP000220034">
    <property type="component" value="Unassembled WGS sequence"/>
</dbReference>
<keyword evidence="9" id="KW-0282">Flagellum</keyword>
<dbReference type="GO" id="GO:0009424">
    <property type="term" value="C:bacterial-type flagellum hook"/>
    <property type="evidence" value="ECO:0007669"/>
    <property type="project" value="InterPro"/>
</dbReference>
<evidence type="ECO:0000256" key="5">
    <source>
        <dbReference type="ARBA" id="ARBA00022525"/>
    </source>
</evidence>
<dbReference type="RefSeq" id="WP_097931298.1">
    <property type="nucleotide sequence ID" value="NZ_OCTN01000007.1"/>
</dbReference>
<feature type="domain" description="Flagellar hook-associated protein FlgK helical" evidence="8">
    <location>
        <begin position="95"/>
        <end position="306"/>
    </location>
</feature>
<accession>A0A2C9CV25</accession>
<dbReference type="EMBL" id="OCTN01000007">
    <property type="protein sequence ID" value="SOH95108.1"/>
    <property type="molecule type" value="Genomic_DNA"/>
</dbReference>
<keyword evidence="9" id="KW-0969">Cilium</keyword>
<dbReference type="SUPFAM" id="SSF64518">
    <property type="entry name" value="Phase 1 flagellin"/>
    <property type="match status" value="1"/>
</dbReference>
<dbReference type="PANTHER" id="PTHR30033:SF1">
    <property type="entry name" value="FLAGELLAR HOOK-ASSOCIATED PROTEIN 1"/>
    <property type="match status" value="1"/>
</dbReference>
<keyword evidence="10" id="KW-1185">Reference proteome</keyword>
<comment type="subcellular location">
    <subcellularLocation>
        <location evidence="1">Bacterial flagellum</location>
    </subcellularLocation>
    <subcellularLocation>
        <location evidence="2">Secreted</location>
    </subcellularLocation>
</comment>
<dbReference type="GO" id="GO:0005576">
    <property type="term" value="C:extracellular region"/>
    <property type="evidence" value="ECO:0007669"/>
    <property type="project" value="UniProtKB-SubCell"/>
</dbReference>
<sequence length="473" mass="48074">MSISGAFANARSGLALNARAAELVGSNIANALTPNHARQEIVATSLSTGGVGIDKIARASDPVAMATRLSTQAEASEATTMLEGHQQIADLAGSDDGSTGLAASINQLGISISQAAIGNQDQSALQSVVFAAQDVVANFNDMATGLRALRDSSDASIADRVDSLNAGLQAIDALNVEIVSANARLQDTAALEEQREAYVLEISEHLPVSVVSRQNGQIALFSTHGAMLLDGAPATFGFAASGVVGDGASINDGTVSGLTLNDLPVDEGATGLLAGGGLAADFAMRDEVVPQAQNALDELAGVVLQRLESADDTLNAGQGGLISDGPADYDPASAQGLAARMSVNPALDGSVASLAMVRDGFGSGENGNVLNALTAALTRQDSDLSATGDVSSRDLIGHISQMATGLNQIAFRAEQSNAEVSARALSAETAHAQSVGVDSDQQLQLLLEIENAYAANARVVATADAMMQKLLEL</sequence>
<dbReference type="PANTHER" id="PTHR30033">
    <property type="entry name" value="FLAGELLAR HOOK-ASSOCIATED PROTEIN 1"/>
    <property type="match status" value="1"/>
</dbReference>
<evidence type="ECO:0000256" key="6">
    <source>
        <dbReference type="ARBA" id="ARBA00023143"/>
    </source>
</evidence>
<keyword evidence="5" id="KW-0964">Secreted</keyword>
<feature type="domain" description="Flagellar basal-body/hook protein C-terminal" evidence="7">
    <location>
        <begin position="435"/>
        <end position="473"/>
    </location>
</feature>
<evidence type="ECO:0000256" key="4">
    <source>
        <dbReference type="ARBA" id="ARBA00016244"/>
    </source>
</evidence>
<reference evidence="10" key="1">
    <citation type="submission" date="2017-09" db="EMBL/GenBank/DDBJ databases">
        <authorList>
            <person name="Varghese N."/>
            <person name="Submissions S."/>
        </authorList>
    </citation>
    <scope>NUCLEOTIDE SEQUENCE [LARGE SCALE GENOMIC DNA]</scope>
    <source>
        <strain evidence="10">C7</strain>
    </source>
</reference>
<evidence type="ECO:0000313" key="10">
    <source>
        <dbReference type="Proteomes" id="UP000220034"/>
    </source>
</evidence>
<keyword evidence="9" id="KW-0966">Cell projection</keyword>
<evidence type="ECO:0000256" key="3">
    <source>
        <dbReference type="ARBA" id="ARBA00009677"/>
    </source>
</evidence>